<keyword evidence="3" id="KW-1185">Reference proteome</keyword>
<keyword evidence="1" id="KW-0812">Transmembrane</keyword>
<dbReference type="SUPFAM" id="SSF48452">
    <property type="entry name" value="TPR-like"/>
    <property type="match status" value="1"/>
</dbReference>
<dbReference type="Gene3D" id="1.25.40.10">
    <property type="entry name" value="Tetratricopeptide repeat domain"/>
    <property type="match status" value="1"/>
</dbReference>
<dbReference type="RefSeq" id="WP_116694705.1">
    <property type="nucleotide sequence ID" value="NZ_QEHR01000006.1"/>
</dbReference>
<organism evidence="2 3">
    <name type="scientific">Marixanthomonas spongiae</name>
    <dbReference type="NCBI Taxonomy" id="2174845"/>
    <lineage>
        <taxon>Bacteria</taxon>
        <taxon>Pseudomonadati</taxon>
        <taxon>Bacteroidota</taxon>
        <taxon>Flavobacteriia</taxon>
        <taxon>Flavobacteriales</taxon>
        <taxon>Flavobacteriaceae</taxon>
        <taxon>Marixanthomonas</taxon>
    </lineage>
</organism>
<evidence type="ECO:0008006" key="4">
    <source>
        <dbReference type="Google" id="ProtNLM"/>
    </source>
</evidence>
<gene>
    <name evidence="2" type="ORF">DDV96_10425</name>
</gene>
<name>A0A2U0HZB8_9FLAO</name>
<reference evidence="2 3" key="1">
    <citation type="submission" date="2018-04" db="EMBL/GenBank/DDBJ databases">
        <title>Marixanthomonas spongiae HN-E44 sp. nov., isolated from a marine sponge.</title>
        <authorList>
            <person name="Luo L."/>
            <person name="Zhuang L."/>
        </authorList>
    </citation>
    <scope>NUCLEOTIDE SEQUENCE [LARGE SCALE GENOMIC DNA]</scope>
    <source>
        <strain evidence="2 3">HN-E44</strain>
    </source>
</reference>
<accession>A0A2U0HZB8</accession>
<dbReference type="EMBL" id="QEHR01000006">
    <property type="protein sequence ID" value="PVW14215.1"/>
    <property type="molecule type" value="Genomic_DNA"/>
</dbReference>
<evidence type="ECO:0000313" key="2">
    <source>
        <dbReference type="EMBL" id="PVW14215.1"/>
    </source>
</evidence>
<dbReference type="AlphaFoldDB" id="A0A2U0HZB8"/>
<comment type="caution">
    <text evidence="2">The sequence shown here is derived from an EMBL/GenBank/DDBJ whole genome shotgun (WGS) entry which is preliminary data.</text>
</comment>
<dbReference type="Pfam" id="PF13432">
    <property type="entry name" value="TPR_16"/>
    <property type="match status" value="1"/>
</dbReference>
<evidence type="ECO:0000256" key="1">
    <source>
        <dbReference type="SAM" id="Phobius"/>
    </source>
</evidence>
<sequence length="245" mass="28131">MEPQENELVFTAYLEETLSVSDRKAFEQRLQEDPSFRDDFYAFKTVYSALENRFSAQRADVLQSIQQADARFKISKNQNDSHGKSIRFKPWHYAVAASIILAVGLFLFNGFGKPTYSEFATHEPISLTLRSDNATTTKQAEQAFNTGDYAEAELQFDKLLQKNPETVEYQFYKAQALVEQDKFDEAEIILKDISEGNSVYASEARWWNALGKLKQKKYDEAKNILKSIDANTDAYNKAQELLQEL</sequence>
<dbReference type="InterPro" id="IPR011990">
    <property type="entry name" value="TPR-like_helical_dom_sf"/>
</dbReference>
<proteinExistence type="predicted"/>
<keyword evidence="1" id="KW-0472">Membrane</keyword>
<keyword evidence="1" id="KW-1133">Transmembrane helix</keyword>
<protein>
    <recommendedName>
        <fullName evidence="4">Tetratricopeptide repeat protein</fullName>
    </recommendedName>
</protein>
<dbReference type="OrthoDB" id="979271at2"/>
<feature type="transmembrane region" description="Helical" evidence="1">
    <location>
        <begin position="91"/>
        <end position="111"/>
    </location>
</feature>
<evidence type="ECO:0000313" key="3">
    <source>
        <dbReference type="Proteomes" id="UP000245962"/>
    </source>
</evidence>
<dbReference type="Proteomes" id="UP000245962">
    <property type="component" value="Unassembled WGS sequence"/>
</dbReference>